<dbReference type="AlphaFoldDB" id="A0A1V8Z3E0"/>
<evidence type="ECO:0000256" key="9">
    <source>
        <dbReference type="ARBA" id="ARBA00023146"/>
    </source>
</evidence>
<comment type="similarity">
    <text evidence="2 11">Belongs to the class-II aminoacyl-tRNA synthetase family.</text>
</comment>
<dbReference type="EMBL" id="JARPZN010000006">
    <property type="protein sequence ID" value="MDT2690555.1"/>
    <property type="molecule type" value="Genomic_DNA"/>
</dbReference>
<evidence type="ECO:0000256" key="8">
    <source>
        <dbReference type="ARBA" id="ARBA00022917"/>
    </source>
</evidence>
<dbReference type="Proteomes" id="UP000439965">
    <property type="component" value="Unassembled WGS sequence"/>
</dbReference>
<dbReference type="EMBL" id="JABXJK010000013">
    <property type="protein sequence ID" value="MBA0971812.1"/>
    <property type="molecule type" value="Genomic_DNA"/>
</dbReference>
<dbReference type="InterPro" id="IPR004516">
    <property type="entry name" value="HisRS/HisZ"/>
</dbReference>
<dbReference type="PIRSF" id="PIRSF001549">
    <property type="entry name" value="His-tRNA_synth"/>
    <property type="match status" value="1"/>
</dbReference>
<dbReference type="Proteomes" id="UP000571857">
    <property type="component" value="Unassembled WGS sequence"/>
</dbReference>
<evidence type="ECO:0000313" key="14">
    <source>
        <dbReference type="EMBL" id="MBA0971812.1"/>
    </source>
</evidence>
<dbReference type="InterPro" id="IPR006195">
    <property type="entry name" value="aa-tRNA-synth_II"/>
</dbReference>
<dbReference type="NCBIfam" id="TIGR00442">
    <property type="entry name" value="hisS"/>
    <property type="match status" value="1"/>
</dbReference>
<dbReference type="GO" id="GO:0005524">
    <property type="term" value="F:ATP binding"/>
    <property type="evidence" value="ECO:0007669"/>
    <property type="project" value="UniProtKB-UniRule"/>
</dbReference>
<dbReference type="GO" id="GO:0004821">
    <property type="term" value="F:histidine-tRNA ligase activity"/>
    <property type="evidence" value="ECO:0007669"/>
    <property type="project" value="UniProtKB-UniRule"/>
</dbReference>
<sequence>MSYQRPKGTNDILPGESEKWQFVEETARLVFRDYQYNEIRTPIFEHFEVIARSVGDTTDIVSKEMYDFYDKGERHVTLRPEGTAPIARSYVENKLFGPEYNKPYKVFYIGPMFRYERPQKGRLRQFHQIGVEAFGSANPATDVETMAMAMDFFKQLGLSQLRLVINSLGDKETRKNYRQALIDYLSPHEAELSEDSKRRLHENPLRVLDSKDKRDQQFVADAPSILDYLSPEAKAHFETVITMLDALDIPYEIDSNMVRGLDYYTHTIFEIMSEAPKMGAQATICAGGRYDHLVEELGGPQTPGFGFAMGLERLLITMEAEEVVIPALNELDAYVVGLGEATNLEALKVVQAIRNFGFSADRDFMNRKAKAQFKSADKQGARLVLTLGENELAEQVINIKSMASRIEKQFKLADLYDHFDEIYDEMTTILIKQGEEE</sequence>
<evidence type="ECO:0000313" key="21">
    <source>
        <dbReference type="Proteomes" id="UP000571857"/>
    </source>
</evidence>
<organism evidence="17 19">
    <name type="scientific">Enterococcus gallinarum</name>
    <dbReference type="NCBI Taxonomy" id="1353"/>
    <lineage>
        <taxon>Bacteria</taxon>
        <taxon>Bacillati</taxon>
        <taxon>Bacillota</taxon>
        <taxon>Bacilli</taxon>
        <taxon>Lactobacillales</taxon>
        <taxon>Enterococcaceae</taxon>
        <taxon>Enterococcus</taxon>
    </lineage>
</organism>
<reference evidence="14 21" key="3">
    <citation type="submission" date="2020-06" db="EMBL/GenBank/DDBJ databases">
        <title>Crossreactivity between MHC class I-restricted antigens from cancer cells and an enterococcal bacteriophage.</title>
        <authorList>
            <person name="Fluckiger A."/>
            <person name="Daillere R."/>
            <person name="Sassi M."/>
            <person name="Cattoir V."/>
            <person name="Kroemer G."/>
            <person name="Zitvogel L."/>
        </authorList>
    </citation>
    <scope>NUCLEOTIDE SEQUENCE [LARGE SCALE GENOMIC DNA]</scope>
    <source>
        <strain evidence="14 21">EG4</strain>
    </source>
</reference>
<dbReference type="PANTHER" id="PTHR43707:SF1">
    <property type="entry name" value="HISTIDINE--TRNA LIGASE, MITOCHONDRIAL-RELATED"/>
    <property type="match status" value="1"/>
</dbReference>
<dbReference type="EMBL" id="CP050485">
    <property type="protein sequence ID" value="QOG26194.1"/>
    <property type="molecule type" value="Genomic_DNA"/>
</dbReference>
<evidence type="ECO:0000256" key="4">
    <source>
        <dbReference type="ARBA" id="ARBA00022490"/>
    </source>
</evidence>
<protein>
    <recommendedName>
        <fullName evidence="11">Histidine--tRNA ligase</fullName>
        <ecNumber evidence="11">6.1.1.21</ecNumber>
    </recommendedName>
    <alternativeName>
        <fullName evidence="11">Histidyl-tRNA synthetase</fullName>
        <shortName evidence="11">HisRS</shortName>
    </alternativeName>
</protein>
<accession>A0A1V8Z3E0</accession>
<reference evidence="16" key="4">
    <citation type="submission" date="2023-03" db="EMBL/GenBank/DDBJ databases">
        <authorList>
            <person name="Shen W."/>
            <person name="Cai J."/>
        </authorList>
    </citation>
    <scope>NUCLEOTIDE SEQUENCE</scope>
    <source>
        <strain evidence="16">K69-2</strain>
    </source>
</reference>
<dbReference type="GO" id="GO:0005737">
    <property type="term" value="C:cytoplasm"/>
    <property type="evidence" value="ECO:0007669"/>
    <property type="project" value="UniProtKB-SubCell"/>
</dbReference>
<evidence type="ECO:0000256" key="3">
    <source>
        <dbReference type="ARBA" id="ARBA00011738"/>
    </source>
</evidence>
<dbReference type="CDD" id="cd00773">
    <property type="entry name" value="HisRS-like_core"/>
    <property type="match status" value="1"/>
</dbReference>
<feature type="binding site" evidence="12">
    <location>
        <begin position="263"/>
        <end position="264"/>
    </location>
    <ligand>
        <name>L-histidine</name>
        <dbReference type="ChEBI" id="CHEBI:57595"/>
    </ligand>
</feature>
<keyword evidence="8 11" id="KW-0648">Protein biosynthesis</keyword>
<dbReference type="GO" id="GO:0016740">
    <property type="term" value="F:transferase activity"/>
    <property type="evidence" value="ECO:0007669"/>
    <property type="project" value="UniProtKB-ARBA"/>
</dbReference>
<dbReference type="CDD" id="cd00859">
    <property type="entry name" value="HisRS_anticodon"/>
    <property type="match status" value="1"/>
</dbReference>
<dbReference type="GeneID" id="93222252"/>
<dbReference type="Gene3D" id="3.30.930.10">
    <property type="entry name" value="Bira Bifunctional Protein, Domain 2"/>
    <property type="match status" value="1"/>
</dbReference>
<dbReference type="EMBL" id="WVTI01000004">
    <property type="protein sequence ID" value="MXS25807.1"/>
    <property type="molecule type" value="Genomic_DNA"/>
</dbReference>
<evidence type="ECO:0000313" key="18">
    <source>
        <dbReference type="EMBL" id="QOG26194.1"/>
    </source>
</evidence>
<evidence type="ECO:0000259" key="13">
    <source>
        <dbReference type="PROSITE" id="PS50862"/>
    </source>
</evidence>
<dbReference type="PANTHER" id="PTHR43707">
    <property type="entry name" value="HISTIDYL-TRNA SYNTHETASE"/>
    <property type="match status" value="1"/>
</dbReference>
<dbReference type="EC" id="6.1.1.21" evidence="11"/>
<evidence type="ECO:0000256" key="1">
    <source>
        <dbReference type="ARBA" id="ARBA00004496"/>
    </source>
</evidence>
<dbReference type="PROSITE" id="PS50862">
    <property type="entry name" value="AA_TRNA_LIGASE_II"/>
    <property type="match status" value="1"/>
</dbReference>
<dbReference type="InterPro" id="IPR033656">
    <property type="entry name" value="HisRS_anticodon"/>
</dbReference>
<evidence type="ECO:0000256" key="12">
    <source>
        <dbReference type="PIRSR" id="PIRSR001549-1"/>
    </source>
</evidence>
<reference evidence="17 19" key="1">
    <citation type="submission" date="2019-04" db="EMBL/GenBank/DDBJ databases">
        <title>Step-wise assembly of the neonatal virome modulated by breast feeding.</title>
        <authorList>
            <person name="Liang G."/>
            <person name="Bushman F."/>
        </authorList>
    </citation>
    <scope>NUCLEOTIDE SEQUENCE [LARGE SCALE GENOMIC DNA]</scope>
    <source>
        <strain evidence="17 19">E3404</strain>
    </source>
</reference>
<dbReference type="Proteomes" id="UP001183682">
    <property type="component" value="Unassembled WGS sequence"/>
</dbReference>
<dbReference type="EMBL" id="JASUBT010000007">
    <property type="protein sequence ID" value="MDL4936281.1"/>
    <property type="molecule type" value="Genomic_DNA"/>
</dbReference>
<dbReference type="InterPro" id="IPR015807">
    <property type="entry name" value="His-tRNA-ligase"/>
</dbReference>
<comment type="subunit">
    <text evidence="3 11">Homodimer.</text>
</comment>
<feature type="binding site" evidence="12">
    <location>
        <position position="128"/>
    </location>
    <ligand>
        <name>L-histidine</name>
        <dbReference type="ChEBI" id="CHEBI:57595"/>
    </ligand>
</feature>
<reference evidence="15 22" key="5">
    <citation type="submission" date="2023-06" db="EMBL/GenBank/DDBJ databases">
        <title>Acute promotion of culturable opportunistic pathogens and persistent increase of antibiotic resistance following antibiotic exposure in mouse gut microbiota.</title>
        <authorList>
            <person name="Li L."/>
            <person name="Wang B."/>
            <person name="Sun Y."/>
            <person name="Wang M."/>
            <person name="Xu H."/>
        </authorList>
    </citation>
    <scope>NUCLEOTIDE SEQUENCE [LARGE SCALE GENOMIC DNA]</scope>
    <source>
        <strain evidence="15 22">CRI2_2</strain>
    </source>
</reference>
<comment type="catalytic activity">
    <reaction evidence="10 11">
        <text>tRNA(His) + L-histidine + ATP = L-histidyl-tRNA(His) + AMP + diphosphate + H(+)</text>
        <dbReference type="Rhea" id="RHEA:17313"/>
        <dbReference type="Rhea" id="RHEA-COMP:9665"/>
        <dbReference type="Rhea" id="RHEA-COMP:9689"/>
        <dbReference type="ChEBI" id="CHEBI:15378"/>
        <dbReference type="ChEBI" id="CHEBI:30616"/>
        <dbReference type="ChEBI" id="CHEBI:33019"/>
        <dbReference type="ChEBI" id="CHEBI:57595"/>
        <dbReference type="ChEBI" id="CHEBI:78442"/>
        <dbReference type="ChEBI" id="CHEBI:78527"/>
        <dbReference type="ChEBI" id="CHEBI:456215"/>
        <dbReference type="EC" id="6.1.1.21"/>
    </reaction>
</comment>
<feature type="binding site" evidence="12">
    <location>
        <begin position="81"/>
        <end position="83"/>
    </location>
    <ligand>
        <name>L-histidine</name>
        <dbReference type="ChEBI" id="CHEBI:57595"/>
    </ligand>
</feature>
<dbReference type="GO" id="GO:0140096">
    <property type="term" value="F:catalytic activity, acting on a protein"/>
    <property type="evidence" value="ECO:0007669"/>
    <property type="project" value="UniProtKB-ARBA"/>
</dbReference>
<dbReference type="HAMAP" id="MF_00127">
    <property type="entry name" value="His_tRNA_synth"/>
    <property type="match status" value="1"/>
</dbReference>
<evidence type="ECO:0000256" key="6">
    <source>
        <dbReference type="ARBA" id="ARBA00022741"/>
    </source>
</evidence>
<evidence type="ECO:0000313" key="15">
    <source>
        <dbReference type="EMBL" id="MDL4936281.1"/>
    </source>
</evidence>
<dbReference type="InterPro" id="IPR041715">
    <property type="entry name" value="HisRS-like_core"/>
</dbReference>
<evidence type="ECO:0000313" key="16">
    <source>
        <dbReference type="EMBL" id="MDT2690555.1"/>
    </source>
</evidence>
<evidence type="ECO:0000313" key="20">
    <source>
        <dbReference type="Proteomes" id="UP000516696"/>
    </source>
</evidence>
<dbReference type="Proteomes" id="UP000516696">
    <property type="component" value="Chromosome"/>
</dbReference>
<dbReference type="SUPFAM" id="SSF52954">
    <property type="entry name" value="Class II aaRS ABD-related"/>
    <property type="match status" value="1"/>
</dbReference>
<evidence type="ECO:0000313" key="22">
    <source>
        <dbReference type="Proteomes" id="UP001241571"/>
    </source>
</evidence>
<feature type="binding site" evidence="12">
    <location>
        <position position="114"/>
    </location>
    <ligand>
        <name>L-histidine</name>
        <dbReference type="ChEBI" id="CHEBI:57595"/>
    </ligand>
</feature>
<dbReference type="SUPFAM" id="SSF55681">
    <property type="entry name" value="Class II aaRS and biotin synthetases"/>
    <property type="match status" value="1"/>
</dbReference>
<dbReference type="GO" id="GO:0006427">
    <property type="term" value="P:histidyl-tRNA aminoacylation"/>
    <property type="evidence" value="ECO:0007669"/>
    <property type="project" value="UniProtKB-UniRule"/>
</dbReference>
<evidence type="ECO:0000256" key="10">
    <source>
        <dbReference type="ARBA" id="ARBA00047639"/>
    </source>
</evidence>
<feature type="binding site" evidence="12">
    <location>
        <position position="259"/>
    </location>
    <ligand>
        <name>L-histidine</name>
        <dbReference type="ChEBI" id="CHEBI:57595"/>
    </ligand>
</feature>
<feature type="domain" description="Aminoacyl-transfer RNA synthetases class-II family profile" evidence="13">
    <location>
        <begin position="20"/>
        <end position="326"/>
    </location>
</feature>
<comment type="subcellular location">
    <subcellularLocation>
        <location evidence="1 11">Cytoplasm</location>
    </subcellularLocation>
</comment>
<proteinExistence type="inferred from homology"/>
<keyword evidence="4 11" id="KW-0963">Cytoplasm</keyword>
<evidence type="ECO:0000256" key="5">
    <source>
        <dbReference type="ARBA" id="ARBA00022598"/>
    </source>
</evidence>
<dbReference type="InterPro" id="IPR004154">
    <property type="entry name" value="Anticodon-bd"/>
</dbReference>
<dbReference type="InterPro" id="IPR036621">
    <property type="entry name" value="Anticodon-bd_dom_sf"/>
</dbReference>
<keyword evidence="6 11" id="KW-0547">Nucleotide-binding</keyword>
<dbReference type="Pfam" id="PF03129">
    <property type="entry name" value="HGTP_anticodon"/>
    <property type="match status" value="1"/>
</dbReference>
<dbReference type="RefSeq" id="WP_003128675.1">
    <property type="nucleotide sequence ID" value="NZ_BSYC01000002.1"/>
</dbReference>
<dbReference type="FunFam" id="3.30.930.10:FF:000005">
    <property type="entry name" value="Histidine--tRNA ligase"/>
    <property type="match status" value="1"/>
</dbReference>
<keyword evidence="9 11" id="KW-0030">Aminoacyl-tRNA synthetase</keyword>
<name>A0A1V8Z3E0_ENTGA</name>
<evidence type="ECO:0000256" key="2">
    <source>
        <dbReference type="ARBA" id="ARBA00008226"/>
    </source>
</evidence>
<keyword evidence="7 11" id="KW-0067">ATP-binding</keyword>
<feature type="binding site" evidence="12">
    <location>
        <position position="132"/>
    </location>
    <ligand>
        <name>L-histidine</name>
        <dbReference type="ChEBI" id="CHEBI:57595"/>
    </ligand>
</feature>
<evidence type="ECO:0000313" key="19">
    <source>
        <dbReference type="Proteomes" id="UP000439965"/>
    </source>
</evidence>
<gene>
    <name evidence="11 15" type="primary">hisS</name>
    <name evidence="18" type="ORF">EGM181_02395</name>
    <name evidence="17" type="ORF">GTI89_07035</name>
    <name evidence="14" type="ORF">HWH42_04255</name>
    <name evidence="16" type="ORF">P7E30_10115</name>
    <name evidence="15" type="ORF">QRX88_11195</name>
</gene>
<dbReference type="InterPro" id="IPR045864">
    <property type="entry name" value="aa-tRNA-synth_II/BPL/LPL"/>
</dbReference>
<evidence type="ECO:0000256" key="7">
    <source>
        <dbReference type="ARBA" id="ARBA00022840"/>
    </source>
</evidence>
<dbReference type="Proteomes" id="UP001241571">
    <property type="component" value="Unassembled WGS sequence"/>
</dbReference>
<dbReference type="Gene3D" id="3.40.50.800">
    <property type="entry name" value="Anticodon-binding domain"/>
    <property type="match status" value="1"/>
</dbReference>
<evidence type="ECO:0000256" key="11">
    <source>
        <dbReference type="HAMAP-Rule" id="MF_00127"/>
    </source>
</evidence>
<evidence type="ECO:0000313" key="17">
    <source>
        <dbReference type="EMBL" id="MXS25807.1"/>
    </source>
</evidence>
<keyword evidence="5 11" id="KW-0436">Ligase</keyword>
<reference evidence="18 20" key="2">
    <citation type="submission" date="2020-03" db="EMBL/GenBank/DDBJ databases">
        <title>Characterization of ganglioside-mimicking enterococci.</title>
        <authorList>
            <person name="Patry R.T."/>
            <person name="Nothaft H."/>
            <person name="Bridger R."/>
            <person name="Shajahan A."/>
            <person name="Huynh S."/>
            <person name="Sanchez S."/>
            <person name="Azadi P."/>
            <person name="Cooper K."/>
            <person name="Miller W.G."/>
            <person name="Parker C.T."/>
            <person name="Wells L."/>
            <person name="Szymanski C.M."/>
        </authorList>
    </citation>
    <scope>NUCLEOTIDE SEQUENCE [LARGE SCALE GENOMIC DNA]</scope>
    <source>
        <strain evidence="18 20">EGM181</strain>
    </source>
</reference>
<dbReference type="Pfam" id="PF13393">
    <property type="entry name" value="tRNA-synt_His"/>
    <property type="match status" value="1"/>
</dbReference>